<sequence>MQKSKSNIAEEISQLVPEATSWLLWQIDSENGFHLVASHGFGDQDATSIYQKWAGHHELLQRAAEQKTVLKAQGQASQIKSSEAVSLELIAVPLIENDVALGIFEMIVTNQISMEPFLQSDRIHQVTHEYGPGWLKNLLPATPDNNFQSLELLQQFWRIQQETPPAECLQALLELLVVHGYTNRCSLFQKVGQKTQLLAISGGSEIDSRSPALRNLTQFASTLFDNDFPEPRTFQAQDLKDYSLSAKSIHVFEVDPAGQFHHPSRLLLESFQTPRMTINPELIEEFPVWRLVLSAQKKQTSTKRSRSWWLWPAGLVIAAVLVLLPIPMTISAEGYLVPEDRRNLYAPETGTIHANDLHLPENRIVDKDQLLLTITSLDLETRLSALDGEVATLNEQIRSLRNTRPEAERRNDGRDTVDVNIGIRLAELKAELQGLQAEQSLVKHRIESLKLNSPLAGQILTWDAEHQLAGRPVQSGQHLLTVGDPHSSWEAIVEVRDVDLQFVKQTLEAAPQQEWKLVSLAEAKSRWSGVLKILSPTVEQHPTGQAFAVAAIDLQAPEADQLPGTRIRATLDCGKYPLGYVIFRAPIETLRSYLWW</sequence>
<dbReference type="EMBL" id="SJPG01000001">
    <property type="protein sequence ID" value="TWT59553.1"/>
    <property type="molecule type" value="Genomic_DNA"/>
</dbReference>
<dbReference type="PANTHER" id="PTHR32347:SF23">
    <property type="entry name" value="BLL5650 PROTEIN"/>
    <property type="match status" value="1"/>
</dbReference>
<organism evidence="5 6">
    <name type="scientific">Rubinisphaera italica</name>
    <dbReference type="NCBI Taxonomy" id="2527969"/>
    <lineage>
        <taxon>Bacteria</taxon>
        <taxon>Pseudomonadati</taxon>
        <taxon>Planctomycetota</taxon>
        <taxon>Planctomycetia</taxon>
        <taxon>Planctomycetales</taxon>
        <taxon>Planctomycetaceae</taxon>
        <taxon>Rubinisphaera</taxon>
    </lineage>
</organism>
<evidence type="ECO:0000256" key="1">
    <source>
        <dbReference type="ARBA" id="ARBA00004196"/>
    </source>
</evidence>
<evidence type="ECO:0008006" key="7">
    <source>
        <dbReference type="Google" id="ProtNLM"/>
    </source>
</evidence>
<proteinExistence type="predicted"/>
<dbReference type="PANTHER" id="PTHR32347">
    <property type="entry name" value="EFFLUX SYSTEM COMPONENT YKNX-RELATED"/>
    <property type="match status" value="1"/>
</dbReference>
<accession>A0A5C5XB94</accession>
<comment type="caution">
    <text evidence="5">The sequence shown here is derived from an EMBL/GenBank/DDBJ whole genome shotgun (WGS) entry which is preliminary data.</text>
</comment>
<evidence type="ECO:0000313" key="5">
    <source>
        <dbReference type="EMBL" id="TWT59553.1"/>
    </source>
</evidence>
<evidence type="ECO:0000256" key="3">
    <source>
        <dbReference type="SAM" id="Coils"/>
    </source>
</evidence>
<dbReference type="AlphaFoldDB" id="A0A5C5XB94"/>
<keyword evidence="6" id="KW-1185">Reference proteome</keyword>
<feature type="coiled-coil region" evidence="3">
    <location>
        <begin position="383"/>
        <end position="445"/>
    </location>
</feature>
<reference evidence="5 6" key="1">
    <citation type="submission" date="2019-02" db="EMBL/GenBank/DDBJ databases">
        <title>Deep-cultivation of Planctomycetes and their phenomic and genomic characterization uncovers novel biology.</title>
        <authorList>
            <person name="Wiegand S."/>
            <person name="Jogler M."/>
            <person name="Boedeker C."/>
            <person name="Pinto D."/>
            <person name="Vollmers J."/>
            <person name="Rivas-Marin E."/>
            <person name="Kohn T."/>
            <person name="Peeters S.H."/>
            <person name="Heuer A."/>
            <person name="Rast P."/>
            <person name="Oberbeckmann S."/>
            <person name="Bunk B."/>
            <person name="Jeske O."/>
            <person name="Meyerdierks A."/>
            <person name="Storesund J.E."/>
            <person name="Kallscheuer N."/>
            <person name="Luecker S."/>
            <person name="Lage O.M."/>
            <person name="Pohl T."/>
            <person name="Merkel B.J."/>
            <person name="Hornburger P."/>
            <person name="Mueller R.-W."/>
            <person name="Bruemmer F."/>
            <person name="Labrenz M."/>
            <person name="Spormann A.M."/>
            <person name="Op Den Camp H."/>
            <person name="Overmann J."/>
            <person name="Amann R."/>
            <person name="Jetten M.S.M."/>
            <person name="Mascher T."/>
            <person name="Medema M.H."/>
            <person name="Devos D.P."/>
            <person name="Kaster A.-K."/>
            <person name="Ovreas L."/>
            <person name="Rohde M."/>
            <person name="Galperin M.Y."/>
            <person name="Jogler C."/>
        </authorList>
    </citation>
    <scope>NUCLEOTIDE SEQUENCE [LARGE SCALE GENOMIC DNA]</scope>
    <source>
        <strain evidence="5 6">Pan54</strain>
    </source>
</reference>
<keyword evidence="2 3" id="KW-0175">Coiled coil</keyword>
<name>A0A5C5XB94_9PLAN</name>
<keyword evidence="4" id="KW-0472">Membrane</keyword>
<dbReference type="Proteomes" id="UP000316095">
    <property type="component" value="Unassembled WGS sequence"/>
</dbReference>
<dbReference type="GO" id="GO:0030313">
    <property type="term" value="C:cell envelope"/>
    <property type="evidence" value="ECO:0007669"/>
    <property type="project" value="UniProtKB-SubCell"/>
</dbReference>
<evidence type="ECO:0000256" key="4">
    <source>
        <dbReference type="SAM" id="Phobius"/>
    </source>
</evidence>
<keyword evidence="4" id="KW-1133">Transmembrane helix</keyword>
<feature type="transmembrane region" description="Helical" evidence="4">
    <location>
        <begin position="308"/>
        <end position="328"/>
    </location>
</feature>
<comment type="subcellular location">
    <subcellularLocation>
        <location evidence="1">Cell envelope</location>
    </subcellularLocation>
</comment>
<dbReference type="RefSeq" id="WP_165441513.1">
    <property type="nucleotide sequence ID" value="NZ_SJPG01000001.1"/>
</dbReference>
<gene>
    <name evidence="5" type="ORF">Pan54_02600</name>
</gene>
<evidence type="ECO:0000256" key="2">
    <source>
        <dbReference type="ARBA" id="ARBA00023054"/>
    </source>
</evidence>
<evidence type="ECO:0000313" key="6">
    <source>
        <dbReference type="Proteomes" id="UP000316095"/>
    </source>
</evidence>
<protein>
    <recommendedName>
        <fullName evidence="7">HlyD family secretion protein</fullName>
    </recommendedName>
</protein>
<dbReference type="InterPro" id="IPR050465">
    <property type="entry name" value="UPF0194_transport"/>
</dbReference>
<keyword evidence="4" id="KW-0812">Transmembrane</keyword>